<evidence type="ECO:0000256" key="1">
    <source>
        <dbReference type="ARBA" id="ARBA00004370"/>
    </source>
</evidence>
<dbReference type="NCBIfam" id="TIGR00964">
    <property type="entry name" value="secE_bact"/>
    <property type="match status" value="1"/>
</dbReference>
<dbReference type="Pfam" id="PF00584">
    <property type="entry name" value="SecE"/>
    <property type="match status" value="1"/>
</dbReference>
<dbReference type="PANTHER" id="PTHR33910:SF1">
    <property type="entry name" value="PROTEIN TRANSLOCASE SUBUNIT SECE"/>
    <property type="match status" value="1"/>
</dbReference>
<evidence type="ECO:0000256" key="6">
    <source>
        <dbReference type="ARBA" id="ARBA00022989"/>
    </source>
</evidence>
<keyword evidence="7 9" id="KW-0811">Translocation</keyword>
<evidence type="ECO:0000256" key="2">
    <source>
        <dbReference type="ARBA" id="ARBA00022448"/>
    </source>
</evidence>
<evidence type="ECO:0000256" key="7">
    <source>
        <dbReference type="ARBA" id="ARBA00023010"/>
    </source>
</evidence>
<evidence type="ECO:0000256" key="3">
    <source>
        <dbReference type="ARBA" id="ARBA00022475"/>
    </source>
</evidence>
<comment type="subcellular location">
    <subcellularLocation>
        <location evidence="9">Cell membrane</location>
        <topology evidence="9">Single-pass membrane protein</topology>
    </subcellularLocation>
    <subcellularLocation>
        <location evidence="1">Membrane</location>
    </subcellularLocation>
</comment>
<accession>A0A2M9ZG72</accession>
<dbReference type="Proteomes" id="UP000231912">
    <property type="component" value="Unassembled WGS sequence"/>
</dbReference>
<evidence type="ECO:0000313" key="13">
    <source>
        <dbReference type="Proteomes" id="UP001580391"/>
    </source>
</evidence>
<feature type="transmembrane region" description="Helical" evidence="9">
    <location>
        <begin position="25"/>
        <end position="45"/>
    </location>
</feature>
<reference evidence="11 12" key="1">
    <citation type="submission" date="2017-07" db="EMBL/GenBank/DDBJ databases">
        <title>Leptospira spp. isolated from tropical soils.</title>
        <authorList>
            <person name="Thibeaux R."/>
            <person name="Iraola G."/>
            <person name="Ferres I."/>
            <person name="Bierque E."/>
            <person name="Girault D."/>
            <person name="Soupe-Gilbert M.-E."/>
            <person name="Picardeau M."/>
            <person name="Goarant C."/>
        </authorList>
    </citation>
    <scope>NUCLEOTIDE SEQUENCE [LARGE SCALE GENOMIC DNA]</scope>
    <source>
        <strain evidence="11 12">FH2-C-A2</strain>
    </source>
</reference>
<reference evidence="10 13" key="2">
    <citation type="submission" date="2024-09" db="EMBL/GenBank/DDBJ databases">
        <title>Taxonomic and Genotyping Characterization of Leptospira Strains isolated from Multiple Sources in Colombia highlights the importance of intermediate species.</title>
        <authorList>
            <person name="Torres Higuera L."/>
            <person name="Rojas Tapias D."/>
            <person name="Jimenez Velasquez S."/>
            <person name="Renjifo Ibanez C."/>
        </authorList>
    </citation>
    <scope>NUCLEOTIDE SEQUENCE [LARGE SCALE GENOMIC DNA]</scope>
    <source>
        <strain evidence="10 13">Lep080</strain>
    </source>
</reference>
<dbReference type="Gene3D" id="1.20.5.1030">
    <property type="entry name" value="Preprotein translocase secy subunit"/>
    <property type="match status" value="1"/>
</dbReference>
<dbReference type="EMBL" id="JBHILJ010000001">
    <property type="protein sequence ID" value="MFB5735541.1"/>
    <property type="molecule type" value="Genomic_DNA"/>
</dbReference>
<comment type="similarity">
    <text evidence="9">Belongs to the SecE/SEC61-gamma family.</text>
</comment>
<keyword evidence="2 9" id="KW-0813">Transport</keyword>
<dbReference type="GO" id="GO:0009306">
    <property type="term" value="P:protein secretion"/>
    <property type="evidence" value="ECO:0007669"/>
    <property type="project" value="UniProtKB-UniRule"/>
</dbReference>
<dbReference type="GO" id="GO:0008320">
    <property type="term" value="F:protein transmembrane transporter activity"/>
    <property type="evidence" value="ECO:0007669"/>
    <property type="project" value="UniProtKB-UniRule"/>
</dbReference>
<dbReference type="InterPro" id="IPR005807">
    <property type="entry name" value="SecE_bac"/>
</dbReference>
<keyword evidence="13" id="KW-1185">Reference proteome</keyword>
<organism evidence="11 12">
    <name type="scientific">Leptospira wolffii</name>
    <dbReference type="NCBI Taxonomy" id="409998"/>
    <lineage>
        <taxon>Bacteria</taxon>
        <taxon>Pseudomonadati</taxon>
        <taxon>Spirochaetota</taxon>
        <taxon>Spirochaetia</taxon>
        <taxon>Leptospirales</taxon>
        <taxon>Leptospiraceae</taxon>
        <taxon>Leptospira</taxon>
    </lineage>
</organism>
<dbReference type="GO" id="GO:0005886">
    <property type="term" value="C:plasma membrane"/>
    <property type="evidence" value="ECO:0007669"/>
    <property type="project" value="UniProtKB-SubCell"/>
</dbReference>
<evidence type="ECO:0000313" key="11">
    <source>
        <dbReference type="EMBL" id="PJZ67430.1"/>
    </source>
</evidence>
<evidence type="ECO:0000313" key="10">
    <source>
        <dbReference type="EMBL" id="MFB5735541.1"/>
    </source>
</evidence>
<dbReference type="InterPro" id="IPR038379">
    <property type="entry name" value="SecE_sf"/>
</dbReference>
<evidence type="ECO:0000256" key="4">
    <source>
        <dbReference type="ARBA" id="ARBA00022692"/>
    </source>
</evidence>
<dbReference type="EMBL" id="NPDT01000001">
    <property type="protein sequence ID" value="PJZ67430.1"/>
    <property type="molecule type" value="Genomic_DNA"/>
</dbReference>
<dbReference type="GO" id="GO:0065002">
    <property type="term" value="P:intracellular protein transmembrane transport"/>
    <property type="evidence" value="ECO:0007669"/>
    <property type="project" value="UniProtKB-UniRule"/>
</dbReference>
<keyword evidence="6 9" id="KW-1133">Transmembrane helix</keyword>
<keyword evidence="4 9" id="KW-0812">Transmembrane</keyword>
<comment type="caution">
    <text evidence="11">The sequence shown here is derived from an EMBL/GenBank/DDBJ whole genome shotgun (WGS) entry which is preliminary data.</text>
</comment>
<keyword evidence="5 9" id="KW-0653">Protein transport</keyword>
<evidence type="ECO:0000256" key="8">
    <source>
        <dbReference type="ARBA" id="ARBA00023136"/>
    </source>
</evidence>
<proteinExistence type="inferred from homology"/>
<dbReference type="InterPro" id="IPR001901">
    <property type="entry name" value="Translocase_SecE/Sec61-g"/>
</dbReference>
<keyword evidence="8 9" id="KW-0472">Membrane</keyword>
<dbReference type="GO" id="GO:0006605">
    <property type="term" value="P:protein targeting"/>
    <property type="evidence" value="ECO:0007669"/>
    <property type="project" value="UniProtKB-UniRule"/>
</dbReference>
<dbReference type="PROSITE" id="PS01067">
    <property type="entry name" value="SECE_SEC61G"/>
    <property type="match status" value="1"/>
</dbReference>
<dbReference type="RefSeq" id="WP_016547057.1">
    <property type="nucleotide sequence ID" value="NZ_JBHILI010000001.1"/>
</dbReference>
<sequence length="60" mass="7002">MKLGTFIQECREELKKVQWPNRQEVVQSTFVVLGTVLFFSAFLFLSDTAFVKLLTGFWNL</sequence>
<protein>
    <recommendedName>
        <fullName evidence="9">Protein translocase subunit SecE</fullName>
    </recommendedName>
</protein>
<dbReference type="PANTHER" id="PTHR33910">
    <property type="entry name" value="PROTEIN TRANSLOCASE SUBUNIT SECE"/>
    <property type="match status" value="1"/>
</dbReference>
<dbReference type="AlphaFoldDB" id="A0A2M9ZG72"/>
<gene>
    <name evidence="9 10" type="primary">secE</name>
    <name evidence="10" type="ORF">ACE5IX_03430</name>
    <name evidence="11" type="ORF">CH371_05260</name>
</gene>
<evidence type="ECO:0000256" key="5">
    <source>
        <dbReference type="ARBA" id="ARBA00022927"/>
    </source>
</evidence>
<keyword evidence="3 9" id="KW-1003">Cell membrane</keyword>
<evidence type="ECO:0000256" key="9">
    <source>
        <dbReference type="HAMAP-Rule" id="MF_00422"/>
    </source>
</evidence>
<dbReference type="Proteomes" id="UP001580391">
    <property type="component" value="Unassembled WGS sequence"/>
</dbReference>
<name>A0A2M9ZG72_9LEPT</name>
<dbReference type="GO" id="GO:0043952">
    <property type="term" value="P:protein transport by the Sec complex"/>
    <property type="evidence" value="ECO:0007669"/>
    <property type="project" value="UniProtKB-UniRule"/>
</dbReference>
<evidence type="ECO:0000313" key="12">
    <source>
        <dbReference type="Proteomes" id="UP000231912"/>
    </source>
</evidence>
<comment type="function">
    <text evidence="9">Essential subunit of the Sec protein translocation channel SecYEG. Clamps together the 2 halves of SecY. May contact the channel plug during translocation.</text>
</comment>
<comment type="subunit">
    <text evidence="9">Component of the Sec protein translocase complex. Heterotrimer consisting of SecY, SecE and SecG subunits. The heterotrimers can form oligomers, although 1 heterotrimer is thought to be able to translocate proteins. Interacts with the ribosome. Interacts with SecDF, and other proteins may be involved. Interacts with SecA.</text>
</comment>
<dbReference type="HAMAP" id="MF_00422">
    <property type="entry name" value="SecE"/>
    <property type="match status" value="1"/>
</dbReference>